<name>A0A0C3C0G8_HEBCY</name>
<keyword evidence="2" id="KW-1185">Reference proteome</keyword>
<sequence>DDKRKKKGLCKYVPSITEQEWMVFDEYEKEAPYEKFKEVVINSYLEAAMLEKGSLVHLEQIC</sequence>
<accession>A0A0C3C0G8</accession>
<evidence type="ECO:0000313" key="2">
    <source>
        <dbReference type="Proteomes" id="UP000053424"/>
    </source>
</evidence>
<gene>
    <name evidence="1" type="ORF">M413DRAFT_70641</name>
</gene>
<dbReference type="EMBL" id="KN831778">
    <property type="protein sequence ID" value="KIM42375.1"/>
    <property type="molecule type" value="Genomic_DNA"/>
</dbReference>
<dbReference type="HOGENOM" id="CLU_2910290_0_0_1"/>
<reference evidence="2" key="2">
    <citation type="submission" date="2015-01" db="EMBL/GenBank/DDBJ databases">
        <title>Evolutionary Origins and Diversification of the Mycorrhizal Mutualists.</title>
        <authorList>
            <consortium name="DOE Joint Genome Institute"/>
            <consortium name="Mycorrhizal Genomics Consortium"/>
            <person name="Kohler A."/>
            <person name="Kuo A."/>
            <person name="Nagy L.G."/>
            <person name="Floudas D."/>
            <person name="Copeland A."/>
            <person name="Barry K.W."/>
            <person name="Cichocki N."/>
            <person name="Veneault-Fourrey C."/>
            <person name="LaButti K."/>
            <person name="Lindquist E.A."/>
            <person name="Lipzen A."/>
            <person name="Lundell T."/>
            <person name="Morin E."/>
            <person name="Murat C."/>
            <person name="Riley R."/>
            <person name="Ohm R."/>
            <person name="Sun H."/>
            <person name="Tunlid A."/>
            <person name="Henrissat B."/>
            <person name="Grigoriev I.V."/>
            <person name="Hibbett D.S."/>
            <person name="Martin F."/>
        </authorList>
    </citation>
    <scope>NUCLEOTIDE SEQUENCE [LARGE SCALE GENOMIC DNA]</scope>
    <source>
        <strain evidence="2">h7</strain>
    </source>
</reference>
<reference evidence="1 2" key="1">
    <citation type="submission" date="2014-04" db="EMBL/GenBank/DDBJ databases">
        <authorList>
            <consortium name="DOE Joint Genome Institute"/>
            <person name="Kuo A."/>
            <person name="Gay G."/>
            <person name="Dore J."/>
            <person name="Kohler A."/>
            <person name="Nagy L.G."/>
            <person name="Floudas D."/>
            <person name="Copeland A."/>
            <person name="Barry K.W."/>
            <person name="Cichocki N."/>
            <person name="Veneault-Fourrey C."/>
            <person name="LaButti K."/>
            <person name="Lindquist E.A."/>
            <person name="Lipzen A."/>
            <person name="Lundell T."/>
            <person name="Morin E."/>
            <person name="Murat C."/>
            <person name="Sun H."/>
            <person name="Tunlid A."/>
            <person name="Henrissat B."/>
            <person name="Grigoriev I.V."/>
            <person name="Hibbett D.S."/>
            <person name="Martin F."/>
            <person name="Nordberg H.P."/>
            <person name="Cantor M.N."/>
            <person name="Hua S.X."/>
        </authorList>
    </citation>
    <scope>NUCLEOTIDE SEQUENCE [LARGE SCALE GENOMIC DNA]</scope>
    <source>
        <strain evidence="2">h7</strain>
    </source>
</reference>
<proteinExistence type="predicted"/>
<dbReference type="OrthoDB" id="2962718at2759"/>
<dbReference type="Proteomes" id="UP000053424">
    <property type="component" value="Unassembled WGS sequence"/>
</dbReference>
<protein>
    <submittedName>
        <fullName evidence="1">Uncharacterized protein</fullName>
    </submittedName>
</protein>
<evidence type="ECO:0000313" key="1">
    <source>
        <dbReference type="EMBL" id="KIM42375.1"/>
    </source>
</evidence>
<dbReference type="AlphaFoldDB" id="A0A0C3C0G8"/>
<feature type="non-terminal residue" evidence="1">
    <location>
        <position position="1"/>
    </location>
</feature>
<organism evidence="1 2">
    <name type="scientific">Hebeloma cylindrosporum</name>
    <dbReference type="NCBI Taxonomy" id="76867"/>
    <lineage>
        <taxon>Eukaryota</taxon>
        <taxon>Fungi</taxon>
        <taxon>Dikarya</taxon>
        <taxon>Basidiomycota</taxon>
        <taxon>Agaricomycotina</taxon>
        <taxon>Agaricomycetes</taxon>
        <taxon>Agaricomycetidae</taxon>
        <taxon>Agaricales</taxon>
        <taxon>Agaricineae</taxon>
        <taxon>Hymenogastraceae</taxon>
        <taxon>Hebeloma</taxon>
    </lineage>
</organism>